<dbReference type="EC" id="2.7.1.144" evidence="7"/>
<evidence type="ECO:0000256" key="1">
    <source>
        <dbReference type="ARBA" id="ARBA00005380"/>
    </source>
</evidence>
<gene>
    <name evidence="10" type="ORF">B9N49_07260</name>
</gene>
<accession>A0A233V319</accession>
<dbReference type="EMBL" id="NDYC01000032">
    <property type="protein sequence ID" value="OXZ26797.1"/>
    <property type="molecule type" value="Genomic_DNA"/>
</dbReference>
<dbReference type="PANTHER" id="PTHR46566">
    <property type="entry name" value="1-PHOSPHOFRUCTOKINASE-RELATED"/>
    <property type="match status" value="1"/>
</dbReference>
<proteinExistence type="inferred from homology"/>
<feature type="domain" description="Carbohydrate kinase PfkB" evidence="9">
    <location>
        <begin position="6"/>
        <end position="282"/>
    </location>
</feature>
<dbReference type="Pfam" id="PF00294">
    <property type="entry name" value="PfkB"/>
    <property type="match status" value="1"/>
</dbReference>
<dbReference type="Proteomes" id="UP000215413">
    <property type="component" value="Unassembled WGS sequence"/>
</dbReference>
<evidence type="ECO:0000256" key="3">
    <source>
        <dbReference type="ARBA" id="ARBA00022741"/>
    </source>
</evidence>
<comment type="pathway">
    <text evidence="7">Carbohydrate metabolism; D-tagatose 6-phosphate degradation; D-glyceraldehyde 3-phosphate and glycerone phosphate from D-tagatose 6-phosphate: step 1/2.</text>
</comment>
<dbReference type="InterPro" id="IPR017583">
    <property type="entry name" value="Tagatose/fructose_Pkinase"/>
</dbReference>
<dbReference type="CDD" id="cd01164">
    <property type="entry name" value="FruK_PfkB_like"/>
    <property type="match status" value="1"/>
</dbReference>
<dbReference type="GO" id="GO:2001059">
    <property type="term" value="P:D-tagatose 6-phosphate catabolic process"/>
    <property type="evidence" value="ECO:0007669"/>
    <property type="project" value="UniProtKB-UniPathway"/>
</dbReference>
<protein>
    <recommendedName>
        <fullName evidence="7">Tagatose-6-phosphate kinase</fullName>
        <ecNumber evidence="7">2.7.1.144</ecNumber>
    </recommendedName>
</protein>
<keyword evidence="7" id="KW-0423">Lactose metabolism</keyword>
<dbReference type="GO" id="GO:0005829">
    <property type="term" value="C:cytosol"/>
    <property type="evidence" value="ECO:0007669"/>
    <property type="project" value="TreeGrafter"/>
</dbReference>
<dbReference type="FunFam" id="3.40.1190.20:FF:000001">
    <property type="entry name" value="Phosphofructokinase"/>
    <property type="match status" value="1"/>
</dbReference>
<comment type="catalytic activity">
    <reaction evidence="7">
        <text>D-tagatofuranose 6-phosphate + ATP = D-tagatofuranose 1,6-bisphosphate + ADP + H(+)</text>
        <dbReference type="Rhea" id="RHEA:12420"/>
        <dbReference type="ChEBI" id="CHEBI:15378"/>
        <dbReference type="ChEBI" id="CHEBI:30616"/>
        <dbReference type="ChEBI" id="CHEBI:58694"/>
        <dbReference type="ChEBI" id="CHEBI:58695"/>
        <dbReference type="ChEBI" id="CHEBI:456216"/>
        <dbReference type="EC" id="2.7.1.144"/>
    </reaction>
</comment>
<evidence type="ECO:0000313" key="11">
    <source>
        <dbReference type="Proteomes" id="UP000215413"/>
    </source>
</evidence>
<dbReference type="NCBIfam" id="TIGR03828">
    <property type="entry name" value="pfkB"/>
    <property type="match status" value="1"/>
</dbReference>
<dbReference type="UniPathway" id="UPA00704">
    <property type="reaction ID" value="UER00715"/>
</dbReference>
<dbReference type="NCBIfam" id="TIGR03168">
    <property type="entry name" value="1-PFK"/>
    <property type="match status" value="1"/>
</dbReference>
<dbReference type="AlphaFoldDB" id="A0A233V319"/>
<dbReference type="InterPro" id="IPR002173">
    <property type="entry name" value="Carboh/pur_kinase_PfkB_CS"/>
</dbReference>
<keyword evidence="3 7" id="KW-0547">Nucleotide-binding</keyword>
<dbReference type="InterPro" id="IPR029056">
    <property type="entry name" value="Ribokinase-like"/>
</dbReference>
<dbReference type="GO" id="GO:0044281">
    <property type="term" value="P:small molecule metabolic process"/>
    <property type="evidence" value="ECO:0007669"/>
    <property type="project" value="UniProtKB-ARBA"/>
</dbReference>
<dbReference type="GO" id="GO:0016052">
    <property type="term" value="P:carbohydrate catabolic process"/>
    <property type="evidence" value="ECO:0007669"/>
    <property type="project" value="UniProtKB-ARBA"/>
</dbReference>
<evidence type="ECO:0000313" key="10">
    <source>
        <dbReference type="EMBL" id="OXZ26797.1"/>
    </source>
</evidence>
<evidence type="ECO:0000259" key="9">
    <source>
        <dbReference type="Pfam" id="PF00294"/>
    </source>
</evidence>
<evidence type="ECO:0000256" key="6">
    <source>
        <dbReference type="ARBA" id="ARBA00047745"/>
    </source>
</evidence>
<dbReference type="InterPro" id="IPR011611">
    <property type="entry name" value="PfkB_dom"/>
</dbReference>
<dbReference type="Gene3D" id="3.40.1190.20">
    <property type="match status" value="1"/>
</dbReference>
<dbReference type="GO" id="GO:0005988">
    <property type="term" value="P:lactose metabolic process"/>
    <property type="evidence" value="ECO:0007669"/>
    <property type="project" value="UniProtKB-KW"/>
</dbReference>
<evidence type="ECO:0000256" key="5">
    <source>
        <dbReference type="ARBA" id="ARBA00022840"/>
    </source>
</evidence>
<dbReference type="SUPFAM" id="SSF53613">
    <property type="entry name" value="Ribokinase-like"/>
    <property type="match status" value="1"/>
</dbReference>
<comment type="function">
    <text evidence="8">Catalyzes the ATP-dependent phosphorylation of fructose-l-phosphate to fructose-l,6-bisphosphate.</text>
</comment>
<evidence type="ECO:0000256" key="8">
    <source>
        <dbReference type="RuleBase" id="RU369061"/>
    </source>
</evidence>
<dbReference type="PIRSF" id="PIRSF000535">
    <property type="entry name" value="1PFK/6PFK/LacC"/>
    <property type="match status" value="1"/>
</dbReference>
<evidence type="ECO:0000256" key="7">
    <source>
        <dbReference type="PIRNR" id="PIRNR000535"/>
    </source>
</evidence>
<keyword evidence="5 7" id="KW-0067">ATP-binding</keyword>
<comment type="similarity">
    <text evidence="1">Belongs to the carbohydrate kinase pfkB family.</text>
</comment>
<reference evidence="11" key="1">
    <citation type="submission" date="2017-04" db="EMBL/GenBank/DDBJ databases">
        <title>Finegoldia magna isolated from orthopedic joint implant-associated infections.</title>
        <authorList>
            <person name="Bjorklund S."/>
            <person name="Bruggemann H."/>
            <person name="Jensen A."/>
            <person name="Hellmark B."/>
            <person name="Soderquist B."/>
        </authorList>
    </citation>
    <scope>NUCLEOTIDE SEQUENCE [LARGE SCALE GENOMIC DNA]</scope>
    <source>
        <strain evidence="11">CCUG 54800</strain>
    </source>
</reference>
<name>A0A233V319_FINMA</name>
<keyword evidence="2 7" id="KW-0808">Transferase</keyword>
<dbReference type="PROSITE" id="PS00584">
    <property type="entry name" value="PFKB_KINASES_2"/>
    <property type="match status" value="1"/>
</dbReference>
<dbReference type="InterPro" id="IPR022463">
    <property type="entry name" value="1-PFruKinase"/>
</dbReference>
<dbReference type="GO" id="GO:0009024">
    <property type="term" value="F:tagatose-6-phosphate kinase activity"/>
    <property type="evidence" value="ECO:0007669"/>
    <property type="project" value="UniProtKB-EC"/>
</dbReference>
<comment type="catalytic activity">
    <reaction evidence="6 8">
        <text>beta-D-fructose 1-phosphate + ATP = beta-D-fructose 1,6-bisphosphate + ADP + H(+)</text>
        <dbReference type="Rhea" id="RHEA:14213"/>
        <dbReference type="ChEBI" id="CHEBI:15378"/>
        <dbReference type="ChEBI" id="CHEBI:30616"/>
        <dbReference type="ChEBI" id="CHEBI:32966"/>
        <dbReference type="ChEBI" id="CHEBI:138881"/>
        <dbReference type="ChEBI" id="CHEBI:456216"/>
        <dbReference type="EC" id="2.7.1.56"/>
    </reaction>
</comment>
<sequence>MIYTVTLNPSIDYIMRLDGFQNGETNRAKVTELYAGGKGIMVSKLLHNLDVGTQNIGFLGGFTGDYIEKLLDEMEILHDFTKINGNNRINVKLKMDSETEVNAPGPDISQEELEDFYEKLSGIEGGIVSFSGSVAANMDKDIYIEMIKKLSRNTRFTLDTTGDVLLKSLDYNPLLLKPNQSELEEIYGDKFNSKEEIISYIKSTMIPKAEHVICSLGSDGAIFVSANNSFYIPIVKGEVINSVGAGDSMVAGFIYAYMNEMSEEDMFKMAVASATATVFSYDMGEKDQINEIFGKLKIINMGENNGN</sequence>
<comment type="similarity">
    <text evidence="7">Belongs to the carbohydrate kinase PfkB family. LacC subfamily.</text>
</comment>
<dbReference type="GO" id="GO:0008662">
    <property type="term" value="F:1-phosphofructokinase activity"/>
    <property type="evidence" value="ECO:0007669"/>
    <property type="project" value="UniProtKB-UniRule"/>
</dbReference>
<organism evidence="10 11">
    <name type="scientific">Finegoldia magna</name>
    <name type="common">Peptostreptococcus magnus</name>
    <dbReference type="NCBI Taxonomy" id="1260"/>
    <lineage>
        <taxon>Bacteria</taxon>
        <taxon>Bacillati</taxon>
        <taxon>Bacillota</taxon>
        <taxon>Tissierellia</taxon>
        <taxon>Tissierellales</taxon>
        <taxon>Peptoniphilaceae</taxon>
        <taxon>Finegoldia</taxon>
    </lineage>
</organism>
<keyword evidence="4 8" id="KW-0418">Kinase</keyword>
<comment type="caution">
    <text evidence="10">The sequence shown here is derived from an EMBL/GenBank/DDBJ whole genome shotgun (WGS) entry which is preliminary data.</text>
</comment>
<evidence type="ECO:0000256" key="2">
    <source>
        <dbReference type="ARBA" id="ARBA00022679"/>
    </source>
</evidence>
<dbReference type="PANTHER" id="PTHR46566:SF1">
    <property type="entry name" value="1-PHOSPHOFRUCTOKINASE"/>
    <property type="match status" value="1"/>
</dbReference>
<dbReference type="RefSeq" id="WP_094206144.1">
    <property type="nucleotide sequence ID" value="NZ_NDYC01000032.1"/>
</dbReference>
<dbReference type="GO" id="GO:0005524">
    <property type="term" value="F:ATP binding"/>
    <property type="evidence" value="ECO:0007669"/>
    <property type="project" value="UniProtKB-UniRule"/>
</dbReference>
<evidence type="ECO:0000256" key="4">
    <source>
        <dbReference type="ARBA" id="ARBA00022777"/>
    </source>
</evidence>